<evidence type="ECO:0000256" key="3">
    <source>
        <dbReference type="ARBA" id="ARBA00022833"/>
    </source>
</evidence>
<feature type="domain" description="G-patch" evidence="5">
    <location>
        <begin position="45"/>
        <end position="91"/>
    </location>
</feature>
<feature type="compositionally biased region" description="Polar residues" evidence="4">
    <location>
        <begin position="283"/>
        <end position="292"/>
    </location>
</feature>
<dbReference type="SMART" id="SM00451">
    <property type="entry name" value="ZnF_U1"/>
    <property type="match status" value="1"/>
</dbReference>
<dbReference type="InterPro" id="IPR000467">
    <property type="entry name" value="G_patch_dom"/>
</dbReference>
<feature type="compositionally biased region" description="Low complexity" evidence="4">
    <location>
        <begin position="444"/>
        <end position="462"/>
    </location>
</feature>
<keyword evidence="7" id="KW-1185">Reference proteome</keyword>
<feature type="compositionally biased region" description="Polar residues" evidence="4">
    <location>
        <begin position="386"/>
        <end position="409"/>
    </location>
</feature>
<dbReference type="STRING" id="27342.A0A0H2SAR3"/>
<feature type="compositionally biased region" description="Polar residues" evidence="4">
    <location>
        <begin position="428"/>
        <end position="442"/>
    </location>
</feature>
<feature type="compositionally biased region" description="Polar residues" evidence="4">
    <location>
        <begin position="346"/>
        <end position="355"/>
    </location>
</feature>
<feature type="compositionally biased region" description="Pro residues" evidence="4">
    <location>
        <begin position="294"/>
        <end position="311"/>
    </location>
</feature>
<evidence type="ECO:0000259" key="5">
    <source>
        <dbReference type="PROSITE" id="PS50174"/>
    </source>
</evidence>
<evidence type="ECO:0000256" key="4">
    <source>
        <dbReference type="SAM" id="MobiDB-lite"/>
    </source>
</evidence>
<dbReference type="SUPFAM" id="SSF57667">
    <property type="entry name" value="beta-beta-alpha zinc fingers"/>
    <property type="match status" value="1"/>
</dbReference>
<dbReference type="OrthoDB" id="4822at2759"/>
<dbReference type="GO" id="GO:0008270">
    <property type="term" value="F:zinc ion binding"/>
    <property type="evidence" value="ECO:0007669"/>
    <property type="project" value="UniProtKB-KW"/>
</dbReference>
<keyword evidence="2" id="KW-0863">Zinc-finger</keyword>
<dbReference type="InterPro" id="IPR003604">
    <property type="entry name" value="Matrin/U1-like-C_Znf_C2H2"/>
</dbReference>
<dbReference type="PANTHER" id="PTHR47251:SF1">
    <property type="entry name" value="FINGER DOMAIN PROTEIN, PUTATIVE (AFU_ORTHOLOGUE AFUA_3G04180)-RELATED"/>
    <property type="match status" value="1"/>
</dbReference>
<keyword evidence="1" id="KW-0479">Metal-binding</keyword>
<dbReference type="EMBL" id="KQ085951">
    <property type="protein sequence ID" value="KLO13946.1"/>
    <property type="molecule type" value="Genomic_DNA"/>
</dbReference>
<sequence length="481" mass="51307">MSLVSRTPSPAPHDGDVDMEDVYKYDEHVRGYAREVVTVEARISSTNKGFGLLAKMGWVEGQPLGLSSDGRVDPIPFSVKNDMTGLGKIAQDDEMIEFTVAQRRNLDSERMRFETQEQRLAREAAVAQKASIQSEINTVLRPFFCQLCDKQFKNVAQYDEHTNSYAHHHKARMKDLQGNHPMRMASAAEADARKEKERKREEKELRKMAKAMGVKMPASASSSSALAKTEDGAPQERKSGWTTFSSPSANATAPPTPPIASSSSFSSMNSNSNRGSPAMPSNALRTSAWQTLSPTPPPPPPANAPTPPPSVPTSAWRTLPSEPPASAPIPQPTYTNTPPPPPPAFKNQTVSQSELFPSDPPPPPRRSGWAPVPPNASPAPSTPRSGWSTIPSGASQSSISGPNNNNITNASPPVPASSSALAPAQGTIPGTPTLTASTSGTPIATPAAPKQSKKAAAAAAEELANKSRGNWQNFKKGFGKR</sequence>
<evidence type="ECO:0000313" key="7">
    <source>
        <dbReference type="Proteomes" id="UP000053477"/>
    </source>
</evidence>
<gene>
    <name evidence="6" type="ORF">SCHPADRAFT_903709</name>
</gene>
<dbReference type="Pfam" id="PF01585">
    <property type="entry name" value="G-patch"/>
    <property type="match status" value="1"/>
</dbReference>
<accession>A0A0H2SAR3</accession>
<dbReference type="Pfam" id="PF12171">
    <property type="entry name" value="zf-C2H2_jaz"/>
    <property type="match status" value="1"/>
</dbReference>
<evidence type="ECO:0000256" key="1">
    <source>
        <dbReference type="ARBA" id="ARBA00022723"/>
    </source>
</evidence>
<evidence type="ECO:0000256" key="2">
    <source>
        <dbReference type="ARBA" id="ARBA00022771"/>
    </source>
</evidence>
<dbReference type="PROSITE" id="PS00028">
    <property type="entry name" value="ZINC_FINGER_C2H2_1"/>
    <property type="match status" value="1"/>
</dbReference>
<dbReference type="AlphaFoldDB" id="A0A0H2SAR3"/>
<proteinExistence type="predicted"/>
<feature type="compositionally biased region" description="Pro residues" evidence="4">
    <location>
        <begin position="321"/>
        <end position="344"/>
    </location>
</feature>
<dbReference type="PANTHER" id="PTHR47251">
    <property type="entry name" value="FINGER DOMAIN PROTEIN, PUTATIVE (AFU_ORTHOLOGUE AFUA_3G04180)-RELATED"/>
    <property type="match status" value="1"/>
</dbReference>
<dbReference type="GO" id="GO:0003676">
    <property type="term" value="F:nucleic acid binding"/>
    <property type="evidence" value="ECO:0007669"/>
    <property type="project" value="InterPro"/>
</dbReference>
<feature type="compositionally biased region" description="Basic and acidic residues" evidence="4">
    <location>
        <begin position="190"/>
        <end position="207"/>
    </location>
</feature>
<dbReference type="SMART" id="SM00443">
    <property type="entry name" value="G_patch"/>
    <property type="match status" value="1"/>
</dbReference>
<protein>
    <recommendedName>
        <fullName evidence="5">G-patch domain-containing protein</fullName>
    </recommendedName>
</protein>
<keyword evidence="3" id="KW-0862">Zinc</keyword>
<dbReference type="PRINTS" id="PR01217">
    <property type="entry name" value="PRICHEXTENSN"/>
</dbReference>
<dbReference type="InterPro" id="IPR036236">
    <property type="entry name" value="Znf_C2H2_sf"/>
</dbReference>
<feature type="compositionally biased region" description="Basic and acidic residues" evidence="4">
    <location>
        <begin position="228"/>
        <end position="239"/>
    </location>
</feature>
<name>A0A0H2SAR3_9AGAM</name>
<dbReference type="InterPro" id="IPR022755">
    <property type="entry name" value="Znf_C2H2_jaz"/>
</dbReference>
<dbReference type="PROSITE" id="PS50174">
    <property type="entry name" value="G_PATCH"/>
    <property type="match status" value="1"/>
</dbReference>
<dbReference type="Proteomes" id="UP000053477">
    <property type="component" value="Unassembled WGS sequence"/>
</dbReference>
<feature type="region of interest" description="Disordered" evidence="4">
    <location>
        <begin position="169"/>
        <end position="481"/>
    </location>
</feature>
<feature type="compositionally biased region" description="Low complexity" evidence="4">
    <location>
        <begin position="242"/>
        <end position="273"/>
    </location>
</feature>
<dbReference type="InterPro" id="IPR013087">
    <property type="entry name" value="Znf_C2H2_type"/>
</dbReference>
<evidence type="ECO:0000313" key="6">
    <source>
        <dbReference type="EMBL" id="KLO13946.1"/>
    </source>
</evidence>
<organism evidence="6 7">
    <name type="scientific">Schizopora paradoxa</name>
    <dbReference type="NCBI Taxonomy" id="27342"/>
    <lineage>
        <taxon>Eukaryota</taxon>
        <taxon>Fungi</taxon>
        <taxon>Dikarya</taxon>
        <taxon>Basidiomycota</taxon>
        <taxon>Agaricomycotina</taxon>
        <taxon>Agaricomycetes</taxon>
        <taxon>Hymenochaetales</taxon>
        <taxon>Schizoporaceae</taxon>
        <taxon>Schizopora</taxon>
    </lineage>
</organism>
<feature type="compositionally biased region" description="Pro residues" evidence="4">
    <location>
        <begin position="358"/>
        <end position="381"/>
    </location>
</feature>
<reference evidence="6 7" key="1">
    <citation type="submission" date="2015-04" db="EMBL/GenBank/DDBJ databases">
        <title>Complete genome sequence of Schizopora paradoxa KUC8140, a cosmopolitan wood degrader in East Asia.</title>
        <authorList>
            <consortium name="DOE Joint Genome Institute"/>
            <person name="Min B."/>
            <person name="Park H."/>
            <person name="Jang Y."/>
            <person name="Kim J.-J."/>
            <person name="Kim K.H."/>
            <person name="Pangilinan J."/>
            <person name="Lipzen A."/>
            <person name="Riley R."/>
            <person name="Grigoriev I.V."/>
            <person name="Spatafora J.W."/>
            <person name="Choi I.-G."/>
        </authorList>
    </citation>
    <scope>NUCLEOTIDE SEQUENCE [LARGE SCALE GENOMIC DNA]</scope>
    <source>
        <strain evidence="6 7">KUC8140</strain>
    </source>
</reference>
<dbReference type="InParanoid" id="A0A0H2SAR3"/>